<dbReference type="GO" id="GO:0008483">
    <property type="term" value="F:transaminase activity"/>
    <property type="evidence" value="ECO:0007669"/>
    <property type="project" value="UniProtKB-KW"/>
</dbReference>
<evidence type="ECO:0000313" key="2">
    <source>
        <dbReference type="Proteomes" id="UP001237642"/>
    </source>
</evidence>
<dbReference type="InterPro" id="IPR043131">
    <property type="entry name" value="BCAT-like_N"/>
</dbReference>
<dbReference type="SUPFAM" id="SSF56752">
    <property type="entry name" value="D-aminoacid aminotransferase-like PLP-dependent enzymes"/>
    <property type="match status" value="1"/>
</dbReference>
<gene>
    <name evidence="1" type="ORF">POM88_006224</name>
</gene>
<dbReference type="Gene3D" id="3.30.470.10">
    <property type="match status" value="1"/>
</dbReference>
<comment type="caution">
    <text evidence="1">The sequence shown here is derived from an EMBL/GenBank/DDBJ whole genome shotgun (WGS) entry which is preliminary data.</text>
</comment>
<organism evidence="1 2">
    <name type="scientific">Heracleum sosnowskyi</name>
    <dbReference type="NCBI Taxonomy" id="360622"/>
    <lineage>
        <taxon>Eukaryota</taxon>
        <taxon>Viridiplantae</taxon>
        <taxon>Streptophyta</taxon>
        <taxon>Embryophyta</taxon>
        <taxon>Tracheophyta</taxon>
        <taxon>Spermatophyta</taxon>
        <taxon>Magnoliopsida</taxon>
        <taxon>eudicotyledons</taxon>
        <taxon>Gunneridae</taxon>
        <taxon>Pentapetalae</taxon>
        <taxon>asterids</taxon>
        <taxon>campanulids</taxon>
        <taxon>Apiales</taxon>
        <taxon>Apiaceae</taxon>
        <taxon>Apioideae</taxon>
        <taxon>apioid superclade</taxon>
        <taxon>Tordylieae</taxon>
        <taxon>Tordyliinae</taxon>
        <taxon>Heracleum</taxon>
    </lineage>
</organism>
<reference evidence="1" key="1">
    <citation type="submission" date="2023-02" db="EMBL/GenBank/DDBJ databases">
        <title>Genome of toxic invasive species Heracleum sosnowskyi carries increased number of genes despite the absence of recent whole-genome duplications.</title>
        <authorList>
            <person name="Schelkunov M."/>
            <person name="Shtratnikova V."/>
            <person name="Makarenko M."/>
            <person name="Klepikova A."/>
            <person name="Omelchenko D."/>
            <person name="Novikova G."/>
            <person name="Obukhova E."/>
            <person name="Bogdanov V."/>
            <person name="Penin A."/>
            <person name="Logacheva M."/>
        </authorList>
    </citation>
    <scope>NUCLEOTIDE SEQUENCE</scope>
    <source>
        <strain evidence="1">Hsosn_3</strain>
        <tissue evidence="1">Leaf</tissue>
    </source>
</reference>
<dbReference type="Pfam" id="PF01063">
    <property type="entry name" value="Aminotran_4"/>
    <property type="match status" value="1"/>
</dbReference>
<dbReference type="Gene3D" id="3.20.10.10">
    <property type="entry name" value="D-amino Acid Aminotransferase, subunit A, domain 2"/>
    <property type="match status" value="1"/>
</dbReference>
<sequence length="358" mass="39950">MSNLDFLFVNGVVSPPSQTLPVATLLESHPGAYTTSRTHNNGSVLLFWERHLSRLANSARILNNSNPELLFDYGKARVPFSAKFSNWDLTIKSLVNDSMRNALPLAVKEMKVGEELAVTTLLSGNLENMRGNEGLDDEEMLVKVFDVYIRVALYVPLGFGVRENVAHLAAVGPGRDVANAKYSDWVRVRKHLEKLRPPSATELLLSNDGDQMLEGCLTNFFVVCRKDGAEDGVKAKKDSTVYEVQTAPISEGVLPGVIRQIIVEACLKHGIPLREVAPSWSQREQWEEAFITNSLRLLQHVETIRVPCSWRSLESKSWKDLTWEEKQFEEGPGTITSIIQEEIMAKAALEGFPVTSFP</sequence>
<proteinExistence type="predicted"/>
<dbReference type="Proteomes" id="UP001237642">
    <property type="component" value="Unassembled WGS sequence"/>
</dbReference>
<keyword evidence="1" id="KW-0032">Aminotransferase</keyword>
<dbReference type="InterPro" id="IPR001544">
    <property type="entry name" value="Aminotrans_IV"/>
</dbReference>
<dbReference type="AlphaFoldDB" id="A0AAD8N582"/>
<dbReference type="PANTHER" id="PTHR47703">
    <property type="entry name" value="D-AMINOACID AMINOTRANSFERASE-LIKE PLP-DEPENDENT ENZYMES SUPERFAMILY PROTEIN"/>
    <property type="match status" value="1"/>
</dbReference>
<reference evidence="1" key="2">
    <citation type="submission" date="2023-05" db="EMBL/GenBank/DDBJ databases">
        <authorList>
            <person name="Schelkunov M.I."/>
        </authorList>
    </citation>
    <scope>NUCLEOTIDE SEQUENCE</scope>
    <source>
        <strain evidence="1">Hsosn_3</strain>
        <tissue evidence="1">Leaf</tissue>
    </source>
</reference>
<accession>A0AAD8N582</accession>
<dbReference type="InterPro" id="IPR036038">
    <property type="entry name" value="Aminotransferase-like"/>
</dbReference>
<evidence type="ECO:0000313" key="1">
    <source>
        <dbReference type="EMBL" id="KAK1396361.1"/>
    </source>
</evidence>
<keyword evidence="2" id="KW-1185">Reference proteome</keyword>
<dbReference type="EMBL" id="JAUIZM010000002">
    <property type="protein sequence ID" value="KAK1396361.1"/>
    <property type="molecule type" value="Genomic_DNA"/>
</dbReference>
<protein>
    <submittedName>
        <fullName evidence="1">D-aminoacid aminotransferase-like PLP-dependent enzymes superfamily protein</fullName>
    </submittedName>
</protein>
<keyword evidence="1" id="KW-0808">Transferase</keyword>
<dbReference type="InterPro" id="IPR043132">
    <property type="entry name" value="BCAT-like_C"/>
</dbReference>
<name>A0AAD8N582_9APIA</name>
<dbReference type="PANTHER" id="PTHR47703:SF2">
    <property type="entry name" value="D-AMINOACID AMINOTRANSFERASE-LIKE PLP-DEPENDENT ENZYMES SUPERFAMILY PROTEIN"/>
    <property type="match status" value="1"/>
</dbReference>